<sequence length="54" mass="6382">MTLSFSNGDSANRLSHIQDSYIFLWNVQSALDRENLCLNHIYRSYIELHTTEYT</sequence>
<protein>
    <submittedName>
        <fullName evidence="1">Uncharacterized protein</fullName>
    </submittedName>
</protein>
<name>A0A0E9WFG5_ANGAN</name>
<dbReference type="AlphaFoldDB" id="A0A0E9WFG5"/>
<accession>A0A0E9WFG5</accession>
<reference evidence="1" key="2">
    <citation type="journal article" date="2015" name="Fish Shellfish Immunol.">
        <title>Early steps in the European eel (Anguilla anguilla)-Vibrio vulnificus interaction in the gills: Role of the RtxA13 toxin.</title>
        <authorList>
            <person name="Callol A."/>
            <person name="Pajuelo D."/>
            <person name="Ebbesson L."/>
            <person name="Teles M."/>
            <person name="MacKenzie S."/>
            <person name="Amaro C."/>
        </authorList>
    </citation>
    <scope>NUCLEOTIDE SEQUENCE</scope>
</reference>
<proteinExistence type="predicted"/>
<dbReference type="EMBL" id="GBXM01020287">
    <property type="protein sequence ID" value="JAH88290.1"/>
    <property type="molecule type" value="Transcribed_RNA"/>
</dbReference>
<reference evidence="1" key="1">
    <citation type="submission" date="2014-11" db="EMBL/GenBank/DDBJ databases">
        <authorList>
            <person name="Amaro Gonzalez C."/>
        </authorList>
    </citation>
    <scope>NUCLEOTIDE SEQUENCE</scope>
</reference>
<organism evidence="1">
    <name type="scientific">Anguilla anguilla</name>
    <name type="common">European freshwater eel</name>
    <name type="synonym">Muraena anguilla</name>
    <dbReference type="NCBI Taxonomy" id="7936"/>
    <lineage>
        <taxon>Eukaryota</taxon>
        <taxon>Metazoa</taxon>
        <taxon>Chordata</taxon>
        <taxon>Craniata</taxon>
        <taxon>Vertebrata</taxon>
        <taxon>Euteleostomi</taxon>
        <taxon>Actinopterygii</taxon>
        <taxon>Neopterygii</taxon>
        <taxon>Teleostei</taxon>
        <taxon>Anguilliformes</taxon>
        <taxon>Anguillidae</taxon>
        <taxon>Anguilla</taxon>
    </lineage>
</organism>
<evidence type="ECO:0000313" key="1">
    <source>
        <dbReference type="EMBL" id="JAH88290.1"/>
    </source>
</evidence>